<dbReference type="Gene3D" id="1.10.510.10">
    <property type="entry name" value="Transferase(Phosphotransferase) domain 1"/>
    <property type="match status" value="2"/>
</dbReference>
<keyword evidence="12" id="KW-0418">Kinase</keyword>
<dbReference type="SMART" id="SM00108">
    <property type="entry name" value="B_lectin"/>
    <property type="match status" value="2"/>
</dbReference>
<evidence type="ECO:0000256" key="19">
    <source>
        <dbReference type="ARBA" id="ARBA00023163"/>
    </source>
</evidence>
<dbReference type="InterPro" id="IPR000742">
    <property type="entry name" value="EGF"/>
</dbReference>
<dbReference type="SUPFAM" id="SSF56112">
    <property type="entry name" value="Protein kinase-like (PK-like)"/>
    <property type="match status" value="2"/>
</dbReference>
<evidence type="ECO:0000256" key="18">
    <source>
        <dbReference type="ARBA" id="ARBA00023157"/>
    </source>
</evidence>
<dbReference type="CDD" id="cd14066">
    <property type="entry name" value="STKc_IRAK"/>
    <property type="match status" value="2"/>
</dbReference>
<evidence type="ECO:0000256" key="13">
    <source>
        <dbReference type="ARBA" id="ARBA00022840"/>
    </source>
</evidence>
<dbReference type="Gene3D" id="2.90.10.10">
    <property type="entry name" value="Bulb-type lectin domain"/>
    <property type="match status" value="2"/>
</dbReference>
<evidence type="ECO:0000256" key="10">
    <source>
        <dbReference type="ARBA" id="ARBA00022729"/>
    </source>
</evidence>
<feature type="domain" description="Bulb-type lectin" evidence="31">
    <location>
        <begin position="30"/>
        <end position="156"/>
    </location>
</feature>
<dbReference type="SMART" id="SM00220">
    <property type="entry name" value="S_TKc"/>
    <property type="match status" value="2"/>
</dbReference>
<dbReference type="InterPro" id="IPR001480">
    <property type="entry name" value="Bulb-type_lectin_dom"/>
</dbReference>
<dbReference type="GO" id="GO:0005634">
    <property type="term" value="C:nucleus"/>
    <property type="evidence" value="ECO:0007669"/>
    <property type="project" value="UniProtKB-SubCell"/>
</dbReference>
<keyword evidence="17 27" id="KW-0472">Membrane</keyword>
<keyword evidence="20" id="KW-0675">Receptor</keyword>
<evidence type="ECO:0000256" key="12">
    <source>
        <dbReference type="ARBA" id="ARBA00022777"/>
    </source>
</evidence>
<keyword evidence="22" id="KW-0539">Nucleus</keyword>
<feature type="domain" description="EGF-like" evidence="30">
    <location>
        <begin position="260"/>
        <end position="296"/>
    </location>
</feature>
<feature type="chain" id="PRO_5042914874" description="non-specific serine/threonine protein kinase" evidence="28">
    <location>
        <begin position="28"/>
        <end position="1805"/>
    </location>
</feature>
<feature type="signal peptide" evidence="28">
    <location>
        <begin position="1"/>
        <end position="27"/>
    </location>
</feature>
<evidence type="ECO:0000256" key="7">
    <source>
        <dbReference type="ARBA" id="ARBA00022536"/>
    </source>
</evidence>
<dbReference type="GO" id="GO:0003677">
    <property type="term" value="F:DNA binding"/>
    <property type="evidence" value="ECO:0007669"/>
    <property type="project" value="UniProtKB-KW"/>
</dbReference>
<keyword evidence="7 25" id="KW-0245">EGF-like domain</keyword>
<dbReference type="InterPro" id="IPR000719">
    <property type="entry name" value="Prot_kinase_dom"/>
</dbReference>
<evidence type="ECO:0000256" key="20">
    <source>
        <dbReference type="ARBA" id="ARBA00023170"/>
    </source>
</evidence>
<evidence type="ECO:0000259" key="29">
    <source>
        <dbReference type="PROSITE" id="PS50011"/>
    </source>
</evidence>
<organism evidence="33 34">
    <name type="scientific">Solanum bulbocastanum</name>
    <name type="common">Wild potato</name>
    <dbReference type="NCBI Taxonomy" id="147425"/>
    <lineage>
        <taxon>Eukaryota</taxon>
        <taxon>Viridiplantae</taxon>
        <taxon>Streptophyta</taxon>
        <taxon>Embryophyta</taxon>
        <taxon>Tracheophyta</taxon>
        <taxon>Spermatophyta</taxon>
        <taxon>Magnoliopsida</taxon>
        <taxon>eudicotyledons</taxon>
        <taxon>Gunneridae</taxon>
        <taxon>Pentapetalae</taxon>
        <taxon>asterids</taxon>
        <taxon>lamiids</taxon>
        <taxon>Solanales</taxon>
        <taxon>Solanaceae</taxon>
        <taxon>Solanoideae</taxon>
        <taxon>Solaneae</taxon>
        <taxon>Solanum</taxon>
    </lineage>
</organism>
<feature type="domain" description="Apple" evidence="32">
    <location>
        <begin position="1022"/>
        <end position="1104"/>
    </location>
</feature>
<dbReference type="CDD" id="cd00028">
    <property type="entry name" value="B_lectin"/>
    <property type="match status" value="1"/>
</dbReference>
<dbReference type="GO" id="GO:0005524">
    <property type="term" value="F:ATP binding"/>
    <property type="evidence" value="ECO:0007669"/>
    <property type="project" value="UniProtKB-KW"/>
</dbReference>
<dbReference type="FunFam" id="3.30.200.20:FF:000145">
    <property type="entry name" value="receptor-like serine/threonine-protein kinase SD1-8"/>
    <property type="match status" value="2"/>
</dbReference>
<feature type="domain" description="Protein kinase" evidence="29">
    <location>
        <begin position="473"/>
        <end position="731"/>
    </location>
</feature>
<feature type="compositionally biased region" description="Basic residues" evidence="26">
    <location>
        <begin position="1669"/>
        <end position="1679"/>
    </location>
</feature>
<evidence type="ECO:0000256" key="15">
    <source>
        <dbReference type="ARBA" id="ARBA00023015"/>
    </source>
</evidence>
<comment type="similarity">
    <text evidence="3">Belongs to the BBR/BPC family.</text>
</comment>
<evidence type="ECO:0000313" key="33">
    <source>
        <dbReference type="EMBL" id="KAK6790781.1"/>
    </source>
</evidence>
<dbReference type="PROSITE" id="PS50026">
    <property type="entry name" value="EGF_3"/>
    <property type="match status" value="2"/>
</dbReference>
<evidence type="ECO:0000256" key="26">
    <source>
        <dbReference type="SAM" id="MobiDB-lite"/>
    </source>
</evidence>
<evidence type="ECO:0000256" key="4">
    <source>
        <dbReference type="ARBA" id="ARBA00012513"/>
    </source>
</evidence>
<dbReference type="GO" id="GO:0004674">
    <property type="term" value="F:protein serine/threonine kinase activity"/>
    <property type="evidence" value="ECO:0007669"/>
    <property type="project" value="UniProtKB-KW"/>
</dbReference>
<evidence type="ECO:0000256" key="9">
    <source>
        <dbReference type="ARBA" id="ARBA00022692"/>
    </source>
</evidence>
<keyword evidence="5" id="KW-1003">Cell membrane</keyword>
<dbReference type="FunFam" id="1.10.510.10:FF:000060">
    <property type="entry name" value="G-type lectin S-receptor-like serine/threonine-protein kinase"/>
    <property type="match status" value="2"/>
</dbReference>
<dbReference type="InterPro" id="IPR011009">
    <property type="entry name" value="Kinase-like_dom_sf"/>
</dbReference>
<keyword evidence="13" id="KW-0067">ATP-binding</keyword>
<dbReference type="Gene3D" id="3.30.200.20">
    <property type="entry name" value="Phosphorylase Kinase, domain 1"/>
    <property type="match status" value="2"/>
</dbReference>
<feature type="region of interest" description="Disordered" evidence="26">
    <location>
        <begin position="1621"/>
        <end position="1696"/>
    </location>
</feature>
<gene>
    <name evidence="33" type="ORF">RDI58_009862</name>
</gene>
<comment type="catalytic activity">
    <reaction evidence="24">
        <text>L-seryl-[protein] + ATP = O-phospho-L-seryl-[protein] + ADP + H(+)</text>
        <dbReference type="Rhea" id="RHEA:17989"/>
        <dbReference type="Rhea" id="RHEA-COMP:9863"/>
        <dbReference type="Rhea" id="RHEA-COMP:11604"/>
        <dbReference type="ChEBI" id="CHEBI:15378"/>
        <dbReference type="ChEBI" id="CHEBI:29999"/>
        <dbReference type="ChEBI" id="CHEBI:30616"/>
        <dbReference type="ChEBI" id="CHEBI:83421"/>
        <dbReference type="ChEBI" id="CHEBI:456216"/>
        <dbReference type="EC" id="2.7.11.1"/>
    </reaction>
</comment>
<evidence type="ECO:0000259" key="32">
    <source>
        <dbReference type="PROSITE" id="PS50948"/>
    </source>
</evidence>
<evidence type="ECO:0000256" key="16">
    <source>
        <dbReference type="ARBA" id="ARBA00023125"/>
    </source>
</evidence>
<keyword evidence="6" id="KW-0723">Serine/threonine-protein kinase</keyword>
<dbReference type="PROSITE" id="PS00108">
    <property type="entry name" value="PROTEIN_KINASE_ST"/>
    <property type="match status" value="2"/>
</dbReference>
<keyword evidence="16" id="KW-0238">DNA-binding</keyword>
<comment type="catalytic activity">
    <reaction evidence="23">
        <text>L-threonyl-[protein] + ATP = O-phospho-L-threonyl-[protein] + ADP + H(+)</text>
        <dbReference type="Rhea" id="RHEA:46608"/>
        <dbReference type="Rhea" id="RHEA-COMP:11060"/>
        <dbReference type="Rhea" id="RHEA-COMP:11605"/>
        <dbReference type="ChEBI" id="CHEBI:15378"/>
        <dbReference type="ChEBI" id="CHEBI:30013"/>
        <dbReference type="ChEBI" id="CHEBI:30616"/>
        <dbReference type="ChEBI" id="CHEBI:61977"/>
        <dbReference type="ChEBI" id="CHEBI:456216"/>
        <dbReference type="EC" id="2.7.11.1"/>
    </reaction>
</comment>
<evidence type="ECO:0000256" key="28">
    <source>
        <dbReference type="SAM" id="SignalP"/>
    </source>
</evidence>
<dbReference type="InterPro" id="IPR008271">
    <property type="entry name" value="Ser/Thr_kinase_AS"/>
</dbReference>
<feature type="transmembrane region" description="Helical" evidence="27">
    <location>
        <begin position="411"/>
        <end position="434"/>
    </location>
</feature>
<keyword evidence="21" id="KW-0325">Glycoprotein</keyword>
<evidence type="ECO:0000256" key="1">
    <source>
        <dbReference type="ARBA" id="ARBA00004123"/>
    </source>
</evidence>
<evidence type="ECO:0000256" key="24">
    <source>
        <dbReference type="ARBA" id="ARBA00048679"/>
    </source>
</evidence>
<dbReference type="CDD" id="cd00054">
    <property type="entry name" value="EGF_CA"/>
    <property type="match status" value="1"/>
</dbReference>
<protein>
    <recommendedName>
        <fullName evidence="4">non-specific serine/threonine protein kinase</fullName>
        <ecNumber evidence="4">2.7.11.1</ecNumber>
    </recommendedName>
</protein>
<evidence type="ECO:0000256" key="2">
    <source>
        <dbReference type="ARBA" id="ARBA00004251"/>
    </source>
</evidence>
<evidence type="ECO:0000259" key="31">
    <source>
        <dbReference type="PROSITE" id="PS50927"/>
    </source>
</evidence>
<sequence>MTTSSRNVQHFVHVILVILHCFNTGFCAEVDSITSTQSLRDPGILSSPGGVLKLGFFSPLNSSNRYVGIWYNFSETIVIWVANRDKPLRDSSGVVKISGDGNIVIMNGEEEILWSSNVSTSQSFEHPSDSIVPKMRLSENTRTGERVEVKSWRSPWDPNFGNFSSGMNSGFIPQVYIWKGSHPYWRSGQWNGQIFIGVQGMYSVSSDGFNVVNDREGTVYLTGPGDFDFLTKFVLDWKGNLVQSYWEVNETNWKIIWSAPNNDCDVYGTCGPFGSCNHLELPICSCLKGFEPKHREEWEKGNWTSGCVRRKALQCEITNNSGDSSKEDGFLKIGSIKLPDFAGRGLTREDQCRSQCLGNCSCIAYAYDSGIGCISWSNNLIDIQQFQSSGKDLYIRVAHSELDNHKNIKQIVIPVILGFLTLCVCLFLCCTRMARRRGVKRKKINLLGDRSAVHMEELPVFSLDMLANATSQFHEDKKLGQGGFGPVYMGKLEDGKEIAVKRLSKASGQGLEEFMNEVLVISKVQHRNLVRLLGCCVDKEEKMLIYEYMRNKSLDVFLFDEGHRGILDWRKRSTIIEGVGRGLLYLHRDSRLKIIHRDLKPSNILLDNDFNPKISDFGMARIFGSDQDQADTRRVVGTYGYMAPEYAMKGRFSEKSDVFSFGVLVLEIISGRKSTSSWNETSSFSLFGYAWKLWKEQDLSTFIDAFILNPSSEMEIRKCIQIGLLCVQEFAEDRPRLCSEVDNITSIQSLRDPGILSSPGGVFKDKPLRDSSGVVKISRDGNVVITNGEEEVFWSSNVSTSQVNSIGLLQDSGNFVLVDRQDNTSTLWQSFEHPSDSTIPRMRISENTRTGEVVEARSWRSPSDPNIGDFSLRMNSGVIPQVFIWKGNRPYWRTGQWNGQIFIGVQNMYGVVSDGFNVVNDREGTVYFTGPIRDNFLRILVLDWRGNLVQSYWNVNETNWKIIWSAPSNDCEVYGTCGPFGSCNHLESPVCSCLKGFEPKHREEWEKGNWTSGCVRRSALQCEVKNNTADSSKEDGFLKMELMKLPDFAERSSTTEELCRSQCLGNCSCIGYAFDSGIGCMSWSEMIDIQQFQSSGKDLYIHVAHSELVFSADHGKDIKKIVIPVIIGSLTLCVCVFLCYTMVIRRRGVKREEVALLGNKSSVNMEELPVFSLDTIANATSQFNEDNKLGRGGFGPVYKGKLEDGKEIAVKRLSKASKQGLEEFMNEVLVISKVQHRNLVRLCGCCVDKEEKMLIYEYMPKKSLDVFLFGEAHRDVLDWTKCSIIIEGVGRGLLYLHRDSRLKIIHRDLKPSNILLDNNFNPKISDFGMARIFGSDQDQADTMRVVGTYGYMAPEYAMEGRFSEKSDVFSFGVLVLEIISGRKSTSSWTESSSLSLLGYAWKLWKEQDLSTFIDPFILNPSSEMEIRKFIQIGLLCVQEFAEDRPNISSVLVMLTSETTSLPAPSQPAFTERRHFRMCNENRETNFTLNKMSITNLTVLSLLSPVSLSLLKGKKNPKVFTNNLLMDDDGLNMRNWGYYEPSLKGHLGLQLMSSMVDRDAKPYLTRRENPIMLGANGVFHSRDSIIPEAPLSHIDYVRDSWINHRDKFLHMFPGSPYTSVLPDASASTPMQMVQQPDTTKDAGVNAEEPSVKKESGPSKRKTGGATPKAPKAKKSKKVSSTHKENGKPSQRAKPAKKSMDIVLNGIDMDISVIPIPVCSCTGSPQQCYRWGCGGWQSACCTTSISMYPLPMSTKRRGARIAGRKMSQGAFKKVLEKLAAEGYNFANPIDLRTHWAKHGTNKFVTIR</sequence>
<keyword evidence="9 27" id="KW-0812">Transmembrane</keyword>
<dbReference type="Pfam" id="PF06217">
    <property type="entry name" value="GAGA_bind"/>
    <property type="match status" value="1"/>
</dbReference>
<evidence type="ECO:0000256" key="27">
    <source>
        <dbReference type="SAM" id="Phobius"/>
    </source>
</evidence>
<dbReference type="GO" id="GO:0005886">
    <property type="term" value="C:plasma membrane"/>
    <property type="evidence" value="ECO:0007669"/>
    <property type="project" value="UniProtKB-SubCell"/>
</dbReference>
<dbReference type="InterPro" id="IPR003609">
    <property type="entry name" value="Pan_app"/>
</dbReference>
<dbReference type="PROSITE" id="PS50011">
    <property type="entry name" value="PROTEIN_KINASE_DOM"/>
    <property type="match status" value="2"/>
</dbReference>
<dbReference type="SUPFAM" id="SSF51110">
    <property type="entry name" value="alpha-D-mannose-specific plant lectins"/>
    <property type="match status" value="2"/>
</dbReference>
<dbReference type="PROSITE" id="PS50948">
    <property type="entry name" value="PAN"/>
    <property type="match status" value="2"/>
</dbReference>
<dbReference type="Pfam" id="PF00954">
    <property type="entry name" value="S_locus_glycop"/>
    <property type="match status" value="2"/>
</dbReference>
<keyword evidence="19" id="KW-0804">Transcription</keyword>
<dbReference type="EC" id="2.7.11.1" evidence="4"/>
<dbReference type="SMART" id="SM01226">
    <property type="entry name" value="GAGA_bind"/>
    <property type="match status" value="1"/>
</dbReference>
<dbReference type="InterPro" id="IPR036426">
    <property type="entry name" value="Bulb-type_lectin_dom_sf"/>
</dbReference>
<comment type="caution">
    <text evidence="33">The sequence shown here is derived from an EMBL/GenBank/DDBJ whole genome shotgun (WGS) entry which is preliminary data.</text>
</comment>
<proteinExistence type="inferred from homology"/>
<evidence type="ECO:0000256" key="6">
    <source>
        <dbReference type="ARBA" id="ARBA00022527"/>
    </source>
</evidence>
<dbReference type="Pfam" id="PF00069">
    <property type="entry name" value="Pkinase"/>
    <property type="match status" value="2"/>
</dbReference>
<evidence type="ECO:0000256" key="14">
    <source>
        <dbReference type="ARBA" id="ARBA00022989"/>
    </source>
</evidence>
<dbReference type="PROSITE" id="PS50927">
    <property type="entry name" value="BULB_LECTIN"/>
    <property type="match status" value="2"/>
</dbReference>
<feature type="domain" description="Protein kinase" evidence="29">
    <location>
        <begin position="1183"/>
        <end position="1441"/>
    </location>
</feature>
<reference evidence="33 34" key="1">
    <citation type="submission" date="2024-02" db="EMBL/GenBank/DDBJ databases">
        <title>de novo genome assembly of Solanum bulbocastanum strain 11H21.</title>
        <authorList>
            <person name="Hosaka A.J."/>
        </authorList>
    </citation>
    <scope>NUCLEOTIDE SEQUENCE [LARGE SCALE GENOMIC DNA]</scope>
    <source>
        <tissue evidence="33">Young leaves</tissue>
    </source>
</reference>
<keyword evidence="34" id="KW-1185">Reference proteome</keyword>
<evidence type="ECO:0000256" key="11">
    <source>
        <dbReference type="ARBA" id="ARBA00022741"/>
    </source>
</evidence>
<dbReference type="SMART" id="SM00473">
    <property type="entry name" value="PAN_AP"/>
    <property type="match status" value="2"/>
</dbReference>
<evidence type="ECO:0000256" key="3">
    <source>
        <dbReference type="ARBA" id="ARBA00007911"/>
    </source>
</evidence>
<evidence type="ECO:0000313" key="34">
    <source>
        <dbReference type="Proteomes" id="UP001371456"/>
    </source>
</evidence>
<dbReference type="InterPro" id="IPR010409">
    <property type="entry name" value="GAGA-bd_tscrpt_act"/>
</dbReference>
<evidence type="ECO:0000259" key="30">
    <source>
        <dbReference type="PROSITE" id="PS50026"/>
    </source>
</evidence>
<dbReference type="CDD" id="cd01098">
    <property type="entry name" value="PAN_AP_plant"/>
    <property type="match status" value="2"/>
</dbReference>
<keyword evidence="11" id="KW-0547">Nucleotide-binding</keyword>
<feature type="domain" description="EGF-like" evidence="30">
    <location>
        <begin position="967"/>
        <end position="1003"/>
    </location>
</feature>
<feature type="domain" description="Apple" evidence="32">
    <location>
        <begin position="315"/>
        <end position="398"/>
    </location>
</feature>
<evidence type="ECO:0000256" key="5">
    <source>
        <dbReference type="ARBA" id="ARBA00022475"/>
    </source>
</evidence>
<keyword evidence="14 27" id="KW-1133">Transmembrane helix</keyword>
<evidence type="ECO:0000256" key="21">
    <source>
        <dbReference type="ARBA" id="ARBA00023180"/>
    </source>
</evidence>
<keyword evidence="8" id="KW-0808">Transferase</keyword>
<evidence type="ECO:0000256" key="23">
    <source>
        <dbReference type="ARBA" id="ARBA00047899"/>
    </source>
</evidence>
<dbReference type="GO" id="GO:0048544">
    <property type="term" value="P:recognition of pollen"/>
    <property type="evidence" value="ECO:0007669"/>
    <property type="project" value="InterPro"/>
</dbReference>
<dbReference type="PANTHER" id="PTHR27002">
    <property type="entry name" value="RECEPTOR-LIKE SERINE/THREONINE-PROTEIN KINASE SD1-8"/>
    <property type="match status" value="1"/>
</dbReference>
<comment type="caution">
    <text evidence="25">Lacks conserved residue(s) required for the propagation of feature annotation.</text>
</comment>
<keyword evidence="10 28" id="KW-0732">Signal</keyword>
<comment type="subcellular location">
    <subcellularLocation>
        <location evidence="2">Cell membrane</location>
        <topology evidence="2">Single-pass type I membrane protein</topology>
    </subcellularLocation>
    <subcellularLocation>
        <location evidence="1">Nucleus</location>
    </subcellularLocation>
</comment>
<dbReference type="EMBL" id="JBANQN010000004">
    <property type="protein sequence ID" value="KAK6790781.1"/>
    <property type="molecule type" value="Genomic_DNA"/>
</dbReference>
<dbReference type="InterPro" id="IPR000858">
    <property type="entry name" value="S_locus_glycoprot_dom"/>
</dbReference>
<accession>A0AAN8YG74</accession>
<evidence type="ECO:0000256" key="17">
    <source>
        <dbReference type="ARBA" id="ARBA00023136"/>
    </source>
</evidence>
<dbReference type="Proteomes" id="UP001371456">
    <property type="component" value="Unassembled WGS sequence"/>
</dbReference>
<keyword evidence="18" id="KW-1015">Disulfide bond</keyword>
<dbReference type="Pfam" id="PF01453">
    <property type="entry name" value="B_lectin"/>
    <property type="match status" value="2"/>
</dbReference>
<name>A0AAN8YG74_SOLBU</name>
<dbReference type="Pfam" id="PF08276">
    <property type="entry name" value="PAN_2"/>
    <property type="match status" value="2"/>
</dbReference>
<keyword evidence="15" id="KW-0805">Transcription regulation</keyword>
<evidence type="ECO:0000256" key="25">
    <source>
        <dbReference type="PROSITE-ProRule" id="PRU00076"/>
    </source>
</evidence>
<feature type="domain" description="Bulb-type lectin" evidence="31">
    <location>
        <begin position="705"/>
        <end position="830"/>
    </location>
</feature>
<dbReference type="PANTHER" id="PTHR27002:SF1055">
    <property type="entry name" value="RECEPTOR-LIKE SERINE_THREONINE-PROTEIN KINASE"/>
    <property type="match status" value="1"/>
</dbReference>
<feature type="transmembrane region" description="Helical" evidence="27">
    <location>
        <begin position="1121"/>
        <end position="1143"/>
    </location>
</feature>
<feature type="compositionally biased region" description="Polar residues" evidence="26">
    <location>
        <begin position="1624"/>
        <end position="1636"/>
    </location>
</feature>
<evidence type="ECO:0000256" key="8">
    <source>
        <dbReference type="ARBA" id="ARBA00022679"/>
    </source>
</evidence>
<evidence type="ECO:0000256" key="22">
    <source>
        <dbReference type="ARBA" id="ARBA00023242"/>
    </source>
</evidence>